<dbReference type="EMBL" id="BMXI01000008">
    <property type="protein sequence ID" value="GHC54710.1"/>
    <property type="molecule type" value="Genomic_DNA"/>
</dbReference>
<gene>
    <name evidence="1" type="ORF">GCM10007100_21490</name>
</gene>
<keyword evidence="2" id="KW-1185">Reference proteome</keyword>
<dbReference type="InterPro" id="IPR038765">
    <property type="entry name" value="Papain-like_cys_pep_sf"/>
</dbReference>
<name>A0A918TSF5_9BACT</name>
<dbReference type="Gene3D" id="3.90.1720.10">
    <property type="entry name" value="endopeptidase domain like (from Nostoc punctiforme)"/>
    <property type="match status" value="1"/>
</dbReference>
<protein>
    <recommendedName>
        <fullName evidence="3">NlpC/P60 domain-containing protein</fullName>
    </recommendedName>
</protein>
<comment type="caution">
    <text evidence="1">The sequence shown here is derived from an EMBL/GenBank/DDBJ whole genome shotgun (WGS) entry which is preliminary data.</text>
</comment>
<sequence length="156" mass="16973">MATYHPPVHLNPPPVSTPSVRGKVRLVNGLAIAPSDAPPVVHRAVAAGNRLQKMPYKWGGGHAVLNDNGYDCSGTVSYVLREAGLMKGQMPSRGFFNYGESGEGEWITVWVRDGHVFMIIGGLRLDTGGSTTRTGPRWKTRSRSYKGLVPRHPRGL</sequence>
<dbReference type="Proteomes" id="UP000644507">
    <property type="component" value="Unassembled WGS sequence"/>
</dbReference>
<reference evidence="1" key="2">
    <citation type="submission" date="2020-09" db="EMBL/GenBank/DDBJ databases">
        <authorList>
            <person name="Sun Q."/>
            <person name="Kim S."/>
        </authorList>
    </citation>
    <scope>NUCLEOTIDE SEQUENCE</scope>
    <source>
        <strain evidence="1">KCTC 12988</strain>
    </source>
</reference>
<accession>A0A918TSF5</accession>
<dbReference type="AlphaFoldDB" id="A0A918TSF5"/>
<dbReference type="SUPFAM" id="SSF54001">
    <property type="entry name" value="Cysteine proteinases"/>
    <property type="match status" value="1"/>
</dbReference>
<organism evidence="1 2">
    <name type="scientific">Roseibacillus persicicus</name>
    <dbReference type="NCBI Taxonomy" id="454148"/>
    <lineage>
        <taxon>Bacteria</taxon>
        <taxon>Pseudomonadati</taxon>
        <taxon>Verrucomicrobiota</taxon>
        <taxon>Verrucomicrobiia</taxon>
        <taxon>Verrucomicrobiales</taxon>
        <taxon>Verrucomicrobiaceae</taxon>
        <taxon>Roseibacillus</taxon>
    </lineage>
</organism>
<proteinExistence type="predicted"/>
<reference evidence="1" key="1">
    <citation type="journal article" date="2014" name="Int. J. Syst. Evol. Microbiol.">
        <title>Complete genome sequence of Corynebacterium casei LMG S-19264T (=DSM 44701T), isolated from a smear-ripened cheese.</title>
        <authorList>
            <consortium name="US DOE Joint Genome Institute (JGI-PGF)"/>
            <person name="Walter F."/>
            <person name="Albersmeier A."/>
            <person name="Kalinowski J."/>
            <person name="Ruckert C."/>
        </authorList>
    </citation>
    <scope>NUCLEOTIDE SEQUENCE</scope>
    <source>
        <strain evidence="1">KCTC 12988</strain>
    </source>
</reference>
<evidence type="ECO:0000313" key="1">
    <source>
        <dbReference type="EMBL" id="GHC54710.1"/>
    </source>
</evidence>
<evidence type="ECO:0008006" key="3">
    <source>
        <dbReference type="Google" id="ProtNLM"/>
    </source>
</evidence>
<evidence type="ECO:0000313" key="2">
    <source>
        <dbReference type="Proteomes" id="UP000644507"/>
    </source>
</evidence>